<sequence>MDYQEYLEPPRKNKSNFGKGVAVGTLATLLVVTLTAGGIWLGVSAGSQRKVLSQNEESSREAILEKSVEEKSGEIADLIDQYYYEDVDEEALVEGMYAGMVEGLGDPYSAYYTAEEYRALTESTSGIYYGIGAVLTQNVNTKVVTILHVYPGTPAEEAGVKDGDVIVKVGDIEGDSMELSELVTHIKGEEGTTVHLELLRSGELEHIQLDVERRQIEVPTVQSEMLEGQVGFIQISEFSESTPEQFSEAWKELENQGMESVIVDLRDNPGGVLQSVCAMLDAILPKGLLVYTEDKYGSRSEYKSDAECTKLPMAVLINGNSASASEIFAGAIKDYEYGTLIGTTSFGKGIVQTIIPMEDGSAVKVTMAKYFTPKGNYIHGAGIEPDIELEYSYQEETEGEVYNPLHDNQVLKALEVLQKGENSE</sequence>
<proteinExistence type="predicted"/>
<name>A0AC61RVI3_9FIRM</name>
<evidence type="ECO:0000313" key="2">
    <source>
        <dbReference type="Proteomes" id="UP000304953"/>
    </source>
</evidence>
<gene>
    <name evidence="1" type="ORF">E5329_11840</name>
</gene>
<organism evidence="1 2">
    <name type="scientific">Petralouisia muris</name>
    <dbReference type="NCBI Taxonomy" id="3032872"/>
    <lineage>
        <taxon>Bacteria</taxon>
        <taxon>Bacillati</taxon>
        <taxon>Bacillota</taxon>
        <taxon>Clostridia</taxon>
        <taxon>Lachnospirales</taxon>
        <taxon>Lachnospiraceae</taxon>
        <taxon>Petralouisia</taxon>
    </lineage>
</organism>
<dbReference type="Proteomes" id="UP000304953">
    <property type="component" value="Unassembled WGS sequence"/>
</dbReference>
<accession>A0AC61RVI3</accession>
<keyword evidence="2" id="KW-1185">Reference proteome</keyword>
<dbReference type="EMBL" id="SRYA01000021">
    <property type="protein sequence ID" value="TGY96004.1"/>
    <property type="molecule type" value="Genomic_DNA"/>
</dbReference>
<comment type="caution">
    <text evidence="1">The sequence shown here is derived from an EMBL/GenBank/DDBJ whole genome shotgun (WGS) entry which is preliminary data.</text>
</comment>
<reference evidence="1" key="1">
    <citation type="submission" date="2019-04" db="EMBL/GenBank/DDBJ databases">
        <title>Microbes associate with the intestines of laboratory mice.</title>
        <authorList>
            <person name="Navarre W."/>
            <person name="Wong E."/>
            <person name="Huang K."/>
            <person name="Tropini C."/>
            <person name="Ng K."/>
            <person name="Yu B."/>
        </authorList>
    </citation>
    <scope>NUCLEOTIDE SEQUENCE</scope>
    <source>
        <strain evidence="1">NM01_1-7b</strain>
    </source>
</reference>
<protein>
    <submittedName>
        <fullName evidence="1">S41 family peptidase</fullName>
    </submittedName>
</protein>
<evidence type="ECO:0000313" key="1">
    <source>
        <dbReference type="EMBL" id="TGY96004.1"/>
    </source>
</evidence>